<evidence type="ECO:0000256" key="4">
    <source>
        <dbReference type="ARBA" id="ARBA00023004"/>
    </source>
</evidence>
<dbReference type="AlphaFoldDB" id="A0A317TBE8"/>
<gene>
    <name evidence="7" type="ORF">CR164_00285</name>
</gene>
<keyword evidence="5" id="KW-0411">Iron-sulfur</keyword>
<dbReference type="InterPro" id="IPR013785">
    <property type="entry name" value="Aldolase_TIM"/>
</dbReference>
<dbReference type="SFLD" id="SFLDS00029">
    <property type="entry name" value="Radical_SAM"/>
    <property type="match status" value="1"/>
</dbReference>
<dbReference type="SUPFAM" id="SSF102114">
    <property type="entry name" value="Radical SAM enzymes"/>
    <property type="match status" value="1"/>
</dbReference>
<dbReference type="PROSITE" id="PS51918">
    <property type="entry name" value="RADICAL_SAM"/>
    <property type="match status" value="1"/>
</dbReference>
<dbReference type="Gene3D" id="3.20.20.70">
    <property type="entry name" value="Aldolase class I"/>
    <property type="match status" value="1"/>
</dbReference>
<organism evidence="7 8">
    <name type="scientific">Prosthecochloris marina</name>
    <dbReference type="NCBI Taxonomy" id="2017681"/>
    <lineage>
        <taxon>Bacteria</taxon>
        <taxon>Pseudomonadati</taxon>
        <taxon>Chlorobiota</taxon>
        <taxon>Chlorobiia</taxon>
        <taxon>Chlorobiales</taxon>
        <taxon>Chlorobiaceae</taxon>
        <taxon>Prosthecochloris</taxon>
    </lineage>
</organism>
<evidence type="ECO:0000256" key="2">
    <source>
        <dbReference type="ARBA" id="ARBA00022691"/>
    </source>
</evidence>
<keyword evidence="3" id="KW-0479">Metal-binding</keyword>
<evidence type="ECO:0000256" key="1">
    <source>
        <dbReference type="ARBA" id="ARBA00001966"/>
    </source>
</evidence>
<name>A0A317TBE8_9CHLB</name>
<dbReference type="InterPro" id="IPR007197">
    <property type="entry name" value="rSAM"/>
</dbReference>
<dbReference type="GO" id="GO:0003824">
    <property type="term" value="F:catalytic activity"/>
    <property type="evidence" value="ECO:0007669"/>
    <property type="project" value="InterPro"/>
</dbReference>
<evidence type="ECO:0000256" key="5">
    <source>
        <dbReference type="ARBA" id="ARBA00023014"/>
    </source>
</evidence>
<sequence length="329" mass="37989">MPGRLHSIPKLKKYPSGKLGSKIVHSVDENPFPLIYVDLTHRCNYNCNYCYNPVRSLPDMSLDYFREVCRRLPNRVAFRFMGGEPTLHPQFLEFIVTANEYNHMVSFVSNGTMLADSSFVRSIKNTGVPVIATLSMNGGKNNEWYRFIDNDDVAEEKLTALKNLDEECIGRIAITAIIVRDVNEGVVTQLMDLSRLYKNVRYVHYRSVGKVGRFIDSEPYSLQELKRVVDEQIPKDENYERKVKFDGLDATPGNRCFGCMGCYEYHHSQKIEICLIDFAKPDTFSCWKRGKLIEETFQIETFFENMVQFSTFLDNSFPEHNLKLEAGSF</sequence>
<keyword evidence="8" id="KW-1185">Reference proteome</keyword>
<dbReference type="EMBL" id="PDNZ01000001">
    <property type="protein sequence ID" value="PWW83036.1"/>
    <property type="molecule type" value="Genomic_DNA"/>
</dbReference>
<dbReference type="PANTHER" id="PTHR11228">
    <property type="entry name" value="RADICAL SAM DOMAIN PROTEIN"/>
    <property type="match status" value="1"/>
</dbReference>
<keyword evidence="4" id="KW-0408">Iron</keyword>
<dbReference type="InterPro" id="IPR058240">
    <property type="entry name" value="rSAM_sf"/>
</dbReference>
<dbReference type="GO" id="GO:0046872">
    <property type="term" value="F:metal ion binding"/>
    <property type="evidence" value="ECO:0007669"/>
    <property type="project" value="UniProtKB-KW"/>
</dbReference>
<comment type="caution">
    <text evidence="7">The sequence shown here is derived from an EMBL/GenBank/DDBJ whole genome shotgun (WGS) entry which is preliminary data.</text>
</comment>
<dbReference type="Pfam" id="PF04055">
    <property type="entry name" value="Radical_SAM"/>
    <property type="match status" value="1"/>
</dbReference>
<dbReference type="Proteomes" id="UP000246278">
    <property type="component" value="Unassembled WGS sequence"/>
</dbReference>
<comment type="cofactor">
    <cofactor evidence="1">
        <name>[4Fe-4S] cluster</name>
        <dbReference type="ChEBI" id="CHEBI:49883"/>
    </cofactor>
</comment>
<accession>A0A317TBE8</accession>
<evidence type="ECO:0000313" key="8">
    <source>
        <dbReference type="Proteomes" id="UP000246278"/>
    </source>
</evidence>
<reference evidence="8" key="1">
    <citation type="submission" date="2017-10" db="EMBL/GenBank/DDBJ databases">
        <authorList>
            <person name="Gaisin V.A."/>
            <person name="Rysina M.S."/>
            <person name="Grouzdev D.S."/>
        </authorList>
    </citation>
    <scope>NUCLEOTIDE SEQUENCE [LARGE SCALE GENOMIC DNA]</scope>
    <source>
        <strain evidence="8">V1</strain>
    </source>
</reference>
<dbReference type="InterPro" id="IPR050377">
    <property type="entry name" value="Radical_SAM_PqqE_MftC-like"/>
</dbReference>
<dbReference type="PANTHER" id="PTHR11228:SF7">
    <property type="entry name" value="PQQA PEPTIDE CYCLASE"/>
    <property type="match status" value="1"/>
</dbReference>
<evidence type="ECO:0000259" key="6">
    <source>
        <dbReference type="PROSITE" id="PS51918"/>
    </source>
</evidence>
<keyword evidence="2" id="KW-0949">S-adenosyl-L-methionine</keyword>
<protein>
    <recommendedName>
        <fullName evidence="6">Radical SAM core domain-containing protein</fullName>
    </recommendedName>
</protein>
<dbReference type="RefSeq" id="WP_110021920.1">
    <property type="nucleotide sequence ID" value="NZ_PDNZ01000001.1"/>
</dbReference>
<dbReference type="GO" id="GO:0051536">
    <property type="term" value="F:iron-sulfur cluster binding"/>
    <property type="evidence" value="ECO:0007669"/>
    <property type="project" value="UniProtKB-KW"/>
</dbReference>
<feature type="domain" description="Radical SAM core" evidence="6">
    <location>
        <begin position="29"/>
        <end position="246"/>
    </location>
</feature>
<evidence type="ECO:0000256" key="3">
    <source>
        <dbReference type="ARBA" id="ARBA00022723"/>
    </source>
</evidence>
<dbReference type="OrthoDB" id="9805809at2"/>
<proteinExistence type="predicted"/>
<evidence type="ECO:0000313" key="7">
    <source>
        <dbReference type="EMBL" id="PWW83036.1"/>
    </source>
</evidence>
<dbReference type="SFLD" id="SFLDG01067">
    <property type="entry name" value="SPASM/twitch_domain_containing"/>
    <property type="match status" value="1"/>
</dbReference>